<dbReference type="Pfam" id="PF01476">
    <property type="entry name" value="LysM"/>
    <property type="match status" value="3"/>
</dbReference>
<dbReference type="CDD" id="cd00118">
    <property type="entry name" value="LysM"/>
    <property type="match status" value="3"/>
</dbReference>
<dbReference type="SUPFAM" id="SSF53955">
    <property type="entry name" value="Lysozyme-like"/>
    <property type="match status" value="1"/>
</dbReference>
<dbReference type="InterPro" id="IPR008258">
    <property type="entry name" value="Transglycosylase_SLT_dom_1"/>
</dbReference>
<dbReference type="SMART" id="SM00257">
    <property type="entry name" value="LysM"/>
    <property type="match status" value="3"/>
</dbReference>
<evidence type="ECO:0000313" key="4">
    <source>
        <dbReference type="Proteomes" id="UP000823772"/>
    </source>
</evidence>
<accession>A0A9D9J2G0</accession>
<comment type="similarity">
    <text evidence="1">Belongs to the transglycosylase Slt family.</text>
</comment>
<name>A0A9D9J2G0_9BACT</name>
<dbReference type="GO" id="GO:0008932">
    <property type="term" value="F:lytic endotransglycosylase activity"/>
    <property type="evidence" value="ECO:0007669"/>
    <property type="project" value="TreeGrafter"/>
</dbReference>
<feature type="domain" description="LysM" evidence="2">
    <location>
        <begin position="551"/>
        <end position="584"/>
    </location>
</feature>
<feature type="domain" description="LysM" evidence="2">
    <location>
        <begin position="420"/>
        <end position="463"/>
    </location>
</feature>
<reference evidence="3" key="1">
    <citation type="submission" date="2020-10" db="EMBL/GenBank/DDBJ databases">
        <authorList>
            <person name="Gilroy R."/>
        </authorList>
    </citation>
    <scope>NUCLEOTIDE SEQUENCE</scope>
    <source>
        <strain evidence="3">B3-2255</strain>
    </source>
</reference>
<sequence>MNVKLKFIITAALIVLFGSDILEAYSKTPVKRKTRRELIIENDSLRTAIDSLTVWLGELAEMTRANDSIADVIFSQYEEEIGDDLIIRDSTASMDSLLSIYYMQRRLNDYDPATNLEEARYTSDIPDSVYIRRLEEMNSFISLPYNSVVKNYIIQYTEKMPQAVGKILGLASYYMPIFEEVFIAYGLPQELKAMAIIESALNPTAVSRASAKGMWQFIYPTARHYGLTINSFVDERLDPVKSTYAAAQYLSDSYEIFGDWALAIASYNCGVGNVNKAIRRSGNSKDFWEIYYYLPRETRGYVPAFVAALYTLKYYKEHNLQPEPVALPPHVDTIHVHKMLHLEQVSALTGATLQELKDLNPQYVHNIIPGNEAEYILRLPYNYTNAFIDHEKEVYDYQAEKYFNPVELKKIKDGGDGERIVYRVKSGDVLGKIAIRYGTSVAKIKRWNGLKSDRIRIGQRLIIYRGGNGPAASASSSAASSSGTGEKITYTVKSGDVLGKIAINHGVSVASIKSWNGLKSDRIRVGQKLTIYTGGSPSSAGSAGHVENGYIVYTVQSGDNFWDIAKKFPGTTAKGIMSLNDMGS</sequence>
<dbReference type="InterPro" id="IPR018392">
    <property type="entry name" value="LysM"/>
</dbReference>
<dbReference type="Gene3D" id="1.10.530.10">
    <property type="match status" value="1"/>
</dbReference>
<dbReference type="InterPro" id="IPR000189">
    <property type="entry name" value="Transglyc_AS"/>
</dbReference>
<evidence type="ECO:0000259" key="2">
    <source>
        <dbReference type="PROSITE" id="PS51782"/>
    </source>
</evidence>
<reference evidence="3" key="2">
    <citation type="journal article" date="2021" name="PeerJ">
        <title>Extensive microbial diversity within the chicken gut microbiome revealed by metagenomics and culture.</title>
        <authorList>
            <person name="Gilroy R."/>
            <person name="Ravi A."/>
            <person name="Getino M."/>
            <person name="Pursley I."/>
            <person name="Horton D.L."/>
            <person name="Alikhan N.F."/>
            <person name="Baker D."/>
            <person name="Gharbi K."/>
            <person name="Hall N."/>
            <person name="Watson M."/>
            <person name="Adriaenssens E.M."/>
            <person name="Foster-Nyarko E."/>
            <person name="Jarju S."/>
            <person name="Secka A."/>
            <person name="Antonio M."/>
            <person name="Oren A."/>
            <person name="Chaudhuri R.R."/>
            <person name="La Ragione R."/>
            <person name="Hildebrand F."/>
            <person name="Pallen M.J."/>
        </authorList>
    </citation>
    <scope>NUCLEOTIDE SEQUENCE</scope>
    <source>
        <strain evidence="3">B3-2255</strain>
    </source>
</reference>
<dbReference type="Pfam" id="PF01464">
    <property type="entry name" value="SLT"/>
    <property type="match status" value="1"/>
</dbReference>
<proteinExistence type="inferred from homology"/>
<dbReference type="GO" id="GO:0016020">
    <property type="term" value="C:membrane"/>
    <property type="evidence" value="ECO:0007669"/>
    <property type="project" value="InterPro"/>
</dbReference>
<dbReference type="GO" id="GO:0000270">
    <property type="term" value="P:peptidoglycan metabolic process"/>
    <property type="evidence" value="ECO:0007669"/>
    <property type="project" value="InterPro"/>
</dbReference>
<comment type="caution">
    <text evidence="3">The sequence shown here is derived from an EMBL/GenBank/DDBJ whole genome shotgun (WGS) entry which is preliminary data.</text>
</comment>
<dbReference type="PANTHER" id="PTHR33734">
    <property type="entry name" value="LYSM DOMAIN-CONTAINING GPI-ANCHORED PROTEIN 2"/>
    <property type="match status" value="1"/>
</dbReference>
<dbReference type="SUPFAM" id="SSF54106">
    <property type="entry name" value="LysM domain"/>
    <property type="match status" value="3"/>
</dbReference>
<feature type="non-terminal residue" evidence="3">
    <location>
        <position position="584"/>
    </location>
</feature>
<dbReference type="Gene3D" id="3.10.350.10">
    <property type="entry name" value="LysM domain"/>
    <property type="match status" value="3"/>
</dbReference>
<dbReference type="Proteomes" id="UP000823772">
    <property type="component" value="Unassembled WGS sequence"/>
</dbReference>
<evidence type="ECO:0000313" key="3">
    <source>
        <dbReference type="EMBL" id="MBO8481933.1"/>
    </source>
</evidence>
<dbReference type="AlphaFoldDB" id="A0A9D9J2G0"/>
<dbReference type="PANTHER" id="PTHR33734:SF22">
    <property type="entry name" value="MEMBRANE-BOUND LYTIC MUREIN TRANSGLYCOSYLASE D"/>
    <property type="match status" value="1"/>
</dbReference>
<feature type="domain" description="LysM" evidence="2">
    <location>
        <begin position="488"/>
        <end position="531"/>
    </location>
</feature>
<dbReference type="PROSITE" id="PS00922">
    <property type="entry name" value="TRANSGLYCOSYLASE"/>
    <property type="match status" value="1"/>
</dbReference>
<dbReference type="InterPro" id="IPR036779">
    <property type="entry name" value="LysM_dom_sf"/>
</dbReference>
<gene>
    <name evidence="3" type="ORF">IAC87_05240</name>
</gene>
<organism evidence="3 4">
    <name type="scientific">Candidatus Merdivivens faecigallinarum</name>
    <dbReference type="NCBI Taxonomy" id="2840871"/>
    <lineage>
        <taxon>Bacteria</taxon>
        <taxon>Pseudomonadati</taxon>
        <taxon>Bacteroidota</taxon>
        <taxon>Bacteroidia</taxon>
        <taxon>Bacteroidales</taxon>
        <taxon>Muribaculaceae</taxon>
        <taxon>Muribaculaceae incertae sedis</taxon>
        <taxon>Candidatus Merdivivens</taxon>
    </lineage>
</organism>
<dbReference type="CDD" id="cd16894">
    <property type="entry name" value="MltD-like"/>
    <property type="match status" value="1"/>
</dbReference>
<protein>
    <submittedName>
        <fullName evidence="3">LysM peptidoglycan-binding domain-containing protein</fullName>
    </submittedName>
</protein>
<dbReference type="PROSITE" id="PS51782">
    <property type="entry name" value="LYSM"/>
    <property type="match status" value="3"/>
</dbReference>
<dbReference type="InterPro" id="IPR023346">
    <property type="entry name" value="Lysozyme-like_dom_sf"/>
</dbReference>
<evidence type="ECO:0000256" key="1">
    <source>
        <dbReference type="ARBA" id="ARBA00007734"/>
    </source>
</evidence>
<dbReference type="EMBL" id="JADILY010000107">
    <property type="protein sequence ID" value="MBO8481933.1"/>
    <property type="molecule type" value="Genomic_DNA"/>
</dbReference>